<keyword evidence="1" id="KW-0812">Transmembrane</keyword>
<dbReference type="AlphaFoldDB" id="A0A5C0UH83"/>
<keyword evidence="3" id="KW-1185">Reference proteome</keyword>
<feature type="transmembrane region" description="Helical" evidence="1">
    <location>
        <begin position="112"/>
        <end position="134"/>
    </location>
</feature>
<reference evidence="2 3" key="1">
    <citation type="submission" date="2019-08" db="EMBL/GenBank/DDBJ databases">
        <title>Highly reduced genomes of protist endosymbionts show evolutionary convergence.</title>
        <authorList>
            <person name="George E."/>
            <person name="Husnik F."/>
            <person name="Tashyreva D."/>
            <person name="Prokopchuk G."/>
            <person name="Horak A."/>
            <person name="Kwong W.K."/>
            <person name="Lukes J."/>
            <person name="Keeling P.J."/>
        </authorList>
    </citation>
    <scope>NUCLEOTIDE SEQUENCE [LARGE SCALE GENOMIC DNA]</scope>
    <source>
        <strain evidence="2">1621</strain>
    </source>
</reference>
<feature type="transmembrane region" description="Helical" evidence="1">
    <location>
        <begin position="26"/>
        <end position="45"/>
    </location>
</feature>
<gene>
    <name evidence="2" type="ORF">FZC37_00520</name>
</gene>
<dbReference type="EMBL" id="CP043312">
    <property type="protein sequence ID" value="QEK39426.1"/>
    <property type="molecule type" value="Genomic_DNA"/>
</dbReference>
<sequence length="184" mass="20440">MSVNIIYLFCLLSVAGLSYGVNAVNKVYQCAVMFVILSFVANYLASISRLRTVLVLFSGIMIGFLFHSNHSYTIAGKVIHYLILTSSLSMFCSIGAGALLSSCYLRNMRFWCSAMIGSMLSSVIDCTVMFGFFLTKFSLARSISIFTKEIMYKGCFVLIMSLTLFSVSYFGECLFVKKGKGHHI</sequence>
<feature type="transmembrane region" description="Helical" evidence="1">
    <location>
        <begin position="78"/>
        <end position="100"/>
    </location>
</feature>
<evidence type="ECO:0000313" key="2">
    <source>
        <dbReference type="EMBL" id="QEK39426.1"/>
    </source>
</evidence>
<organism evidence="2 3">
    <name type="scientific">Candidatus Sneabacter namystus</name>
    <dbReference type="NCBI Taxonomy" id="2601646"/>
    <lineage>
        <taxon>Bacteria</taxon>
        <taxon>Pseudomonadati</taxon>
        <taxon>Pseudomonadota</taxon>
        <taxon>Alphaproteobacteria</taxon>
        <taxon>Rickettsiales</taxon>
        <taxon>Rickettsiaceae</taxon>
        <taxon>Rickettsieae</taxon>
        <taxon>Candidatus Sneabacter</taxon>
    </lineage>
</organism>
<dbReference type="Proteomes" id="UP000323844">
    <property type="component" value="Chromosome"/>
</dbReference>
<keyword evidence="1" id="KW-1133">Transmembrane helix</keyword>
<name>A0A5C0UH83_9RICK</name>
<proteinExistence type="predicted"/>
<dbReference type="RefSeq" id="WP_148951787.1">
    <property type="nucleotide sequence ID" value="NZ_CP043312.1"/>
</dbReference>
<feature type="transmembrane region" description="Helical" evidence="1">
    <location>
        <begin position="150"/>
        <end position="170"/>
    </location>
</feature>
<evidence type="ECO:0008006" key="4">
    <source>
        <dbReference type="Google" id="ProtNLM"/>
    </source>
</evidence>
<protein>
    <recommendedName>
        <fullName evidence="4">VUT family protein</fullName>
    </recommendedName>
</protein>
<feature type="transmembrane region" description="Helical" evidence="1">
    <location>
        <begin position="52"/>
        <end position="72"/>
    </location>
</feature>
<dbReference type="KEGG" id="snay:FZC37_00520"/>
<keyword evidence="1" id="KW-0472">Membrane</keyword>
<accession>A0A5C0UH83</accession>
<evidence type="ECO:0000313" key="3">
    <source>
        <dbReference type="Proteomes" id="UP000323844"/>
    </source>
</evidence>
<evidence type="ECO:0000256" key="1">
    <source>
        <dbReference type="SAM" id="Phobius"/>
    </source>
</evidence>